<dbReference type="Pfam" id="PF13786">
    <property type="entry name" value="DUF4179"/>
    <property type="match status" value="1"/>
</dbReference>
<accession>A0A5D0CU88</accession>
<sequence>MTALSIEDQLKEQIQRAARELECPKDLSERVWESSRRHIGQTSVPRKPSGQTRLFRKAALACAAAFLLTAAVIASGFVSPVMAETLGKLPFVQNIFRLAGDFGLQSAVDKGLVKEMRISDTRNGFTLSAVQVLYDGTRASVALQLDEAGHPASLFSPVKDNGIVQQPSKGKGSFNRLEAQIRGAKGNVAWVLGPGADASSAIVTVSVASDESTRRPAMPDQYTLSLEISLNGIHEPFQLDIPVRKNTSNRVLSLNTGKTFGKLSWKLDEMESSPVSTRLFLQTSGMTADGREMYFDVVDEQGNEAGWIDIYRYRLQDGRKQLDLLYEPLAADTRSITIKPFLYVYKDAPDNRIAEIDSHGNWTKEYIPELQLTIPLQKQ</sequence>
<feature type="transmembrane region" description="Helical" evidence="1">
    <location>
        <begin position="58"/>
        <end position="78"/>
    </location>
</feature>
<feature type="domain" description="DUF5643" evidence="3">
    <location>
        <begin position="250"/>
        <end position="368"/>
    </location>
</feature>
<evidence type="ECO:0000259" key="2">
    <source>
        <dbReference type="Pfam" id="PF13786"/>
    </source>
</evidence>
<keyword evidence="5" id="KW-1185">Reference proteome</keyword>
<dbReference type="InterPro" id="IPR025436">
    <property type="entry name" value="DUF4179"/>
</dbReference>
<keyword evidence="1" id="KW-0812">Transmembrane</keyword>
<organism evidence="4 5">
    <name type="scientific">Paenibacillus faecis</name>
    <dbReference type="NCBI Taxonomy" id="862114"/>
    <lineage>
        <taxon>Bacteria</taxon>
        <taxon>Bacillati</taxon>
        <taxon>Bacillota</taxon>
        <taxon>Bacilli</taxon>
        <taxon>Bacillales</taxon>
        <taxon>Paenibacillaceae</taxon>
        <taxon>Paenibacillus</taxon>
    </lineage>
</organism>
<reference evidence="4 5" key="1">
    <citation type="submission" date="2019-08" db="EMBL/GenBank/DDBJ databases">
        <title>Genome sequencing of Paenibacillus faecis DSM 23593(T).</title>
        <authorList>
            <person name="Kook J.-K."/>
            <person name="Park S.-N."/>
            <person name="Lim Y.K."/>
        </authorList>
    </citation>
    <scope>NUCLEOTIDE SEQUENCE [LARGE SCALE GENOMIC DNA]</scope>
    <source>
        <strain evidence="4 5">DSM 23593</strain>
    </source>
</reference>
<evidence type="ECO:0000256" key="1">
    <source>
        <dbReference type="SAM" id="Phobius"/>
    </source>
</evidence>
<gene>
    <name evidence="4" type="ORF">FRY98_16875</name>
</gene>
<dbReference type="InterPro" id="IPR040680">
    <property type="entry name" value="DUF5643"/>
</dbReference>
<evidence type="ECO:0000313" key="5">
    <source>
        <dbReference type="Proteomes" id="UP000325218"/>
    </source>
</evidence>
<evidence type="ECO:0000259" key="3">
    <source>
        <dbReference type="Pfam" id="PF18705"/>
    </source>
</evidence>
<proteinExistence type="predicted"/>
<dbReference type="Proteomes" id="UP000325218">
    <property type="component" value="Unassembled WGS sequence"/>
</dbReference>
<dbReference type="OrthoDB" id="2571714at2"/>
<dbReference type="EMBL" id="VSDO01000003">
    <property type="protein sequence ID" value="TYA12367.1"/>
    <property type="molecule type" value="Genomic_DNA"/>
</dbReference>
<feature type="domain" description="DUF4179" evidence="2">
    <location>
        <begin position="53"/>
        <end position="145"/>
    </location>
</feature>
<comment type="caution">
    <text evidence="4">The sequence shown here is derived from an EMBL/GenBank/DDBJ whole genome shotgun (WGS) entry which is preliminary data.</text>
</comment>
<keyword evidence="1" id="KW-1133">Transmembrane helix</keyword>
<evidence type="ECO:0000313" key="4">
    <source>
        <dbReference type="EMBL" id="TYA12367.1"/>
    </source>
</evidence>
<protein>
    <submittedName>
        <fullName evidence="4">DUF4179 domain-containing protein</fullName>
    </submittedName>
</protein>
<name>A0A5D0CU88_9BACL</name>
<dbReference type="Pfam" id="PF18705">
    <property type="entry name" value="DUF5643"/>
    <property type="match status" value="1"/>
</dbReference>
<keyword evidence="1" id="KW-0472">Membrane</keyword>
<dbReference type="AlphaFoldDB" id="A0A5D0CU88"/>